<gene>
    <name evidence="1" type="ORF">B4135_3972</name>
</gene>
<reference evidence="1 2" key="1">
    <citation type="submission" date="2016-01" db="EMBL/GenBank/DDBJ databases">
        <title>Draft Genome Sequences of Seven Thermophilic Sporeformers Isolated from Foods.</title>
        <authorList>
            <person name="Berendsen E.M."/>
            <person name="Wells-Bennik M.H."/>
            <person name="Krawcyk A.O."/>
            <person name="De Jong A."/>
            <person name="Holsappel S."/>
            <person name="Eijlander R.T."/>
            <person name="Kuipers O.P."/>
        </authorList>
    </citation>
    <scope>NUCLEOTIDE SEQUENCE [LARGE SCALE GENOMIC DNA]</scope>
    <source>
        <strain evidence="1 2">B4135</strain>
    </source>
</reference>
<name>A0A150L982_9BACI</name>
<evidence type="ECO:0000313" key="2">
    <source>
        <dbReference type="Proteomes" id="UP000075683"/>
    </source>
</evidence>
<sequence length="57" mass="6609">MFVGRGNEKMNKKIIPGYRKSALLLGRVLNGQIKNTPRKEKALYAKDYHEIPHNKRS</sequence>
<organism evidence="1 2">
    <name type="scientific">Caldibacillus debilis</name>
    <dbReference type="NCBI Taxonomy" id="301148"/>
    <lineage>
        <taxon>Bacteria</taxon>
        <taxon>Bacillati</taxon>
        <taxon>Bacillota</taxon>
        <taxon>Bacilli</taxon>
        <taxon>Bacillales</taxon>
        <taxon>Bacillaceae</taxon>
        <taxon>Caldibacillus</taxon>
    </lineage>
</organism>
<protein>
    <submittedName>
        <fullName evidence="1">Uncharacterized protein</fullName>
    </submittedName>
</protein>
<dbReference type="AlphaFoldDB" id="A0A150L982"/>
<dbReference type="EMBL" id="LQYT01000134">
    <property type="protein sequence ID" value="KYD08898.1"/>
    <property type="molecule type" value="Genomic_DNA"/>
</dbReference>
<dbReference type="Proteomes" id="UP000075683">
    <property type="component" value="Unassembled WGS sequence"/>
</dbReference>
<proteinExistence type="predicted"/>
<comment type="caution">
    <text evidence="1">The sequence shown here is derived from an EMBL/GenBank/DDBJ whole genome shotgun (WGS) entry which is preliminary data.</text>
</comment>
<evidence type="ECO:0000313" key="1">
    <source>
        <dbReference type="EMBL" id="KYD08898.1"/>
    </source>
</evidence>
<accession>A0A150L982</accession>